<feature type="transmembrane region" description="Helical" evidence="6">
    <location>
        <begin position="154"/>
        <end position="173"/>
    </location>
</feature>
<keyword evidence="4 6" id="KW-1133">Transmembrane helix</keyword>
<keyword evidence="8" id="KW-1185">Reference proteome</keyword>
<feature type="transmembrane region" description="Helical" evidence="6">
    <location>
        <begin position="115"/>
        <end position="142"/>
    </location>
</feature>
<evidence type="ECO:0000256" key="1">
    <source>
        <dbReference type="ARBA" id="ARBA00004651"/>
    </source>
</evidence>
<name>A0ABU3P3A5_9FIRM</name>
<dbReference type="PANTHER" id="PTHR43723:SF1">
    <property type="entry name" value="COBALT TRANSPORT PROTEIN CBIQ"/>
    <property type="match status" value="1"/>
</dbReference>
<dbReference type="EMBL" id="JAUOZS010000001">
    <property type="protein sequence ID" value="MDT8903519.1"/>
    <property type="molecule type" value="Genomic_DNA"/>
</dbReference>
<feature type="transmembrane region" description="Helical" evidence="6">
    <location>
        <begin position="71"/>
        <end position="95"/>
    </location>
</feature>
<evidence type="ECO:0000313" key="7">
    <source>
        <dbReference type="EMBL" id="MDT8903519.1"/>
    </source>
</evidence>
<dbReference type="NCBIfam" id="TIGR02454">
    <property type="entry name" value="ECF_T_CbiQ"/>
    <property type="match status" value="1"/>
</dbReference>
<keyword evidence="2" id="KW-1003">Cell membrane</keyword>
<sequence>MLYLDYLAYNNALNRVSIGEKLLLGGGSLALALALPRPVALVAVVAAMHAVMVLARIPVGYIARLWLAPCAFLAAGLAGVAVSVAAAPFAALASVEAGGFYIGVTAEGLAAAGGLLLRSVAAVSCLMMLATTTPVAYLAAWFARFPGLRPVSEIALLTYRFIFVFLTAAGQIYTAQQSRLGYAGPRRSLNSLALLAANVGRKAFLTANDLSNALAARNYQDRLTHYYPEQAANPFRLTAIVALLAVLAAAGVV</sequence>
<dbReference type="InterPro" id="IPR003339">
    <property type="entry name" value="ABC/ECF_trnsptr_transmembrane"/>
</dbReference>
<accession>A0ABU3P3A5</accession>
<dbReference type="RefSeq" id="WP_413781974.1">
    <property type="nucleotide sequence ID" value="NZ_JAUOZS010000001.1"/>
</dbReference>
<dbReference type="Pfam" id="PF02361">
    <property type="entry name" value="CbiQ"/>
    <property type="match status" value="1"/>
</dbReference>
<keyword evidence="5 6" id="KW-0472">Membrane</keyword>
<protein>
    <submittedName>
        <fullName evidence="7">Cobalt ECF transporter T component CbiQ</fullName>
    </submittedName>
</protein>
<reference evidence="7 8" key="1">
    <citation type="submission" date="2023-07" db="EMBL/GenBank/DDBJ databases">
        <title>The novel representative of Negativicutes class, Anaeroselena agilis gen. nov. sp. nov.</title>
        <authorList>
            <person name="Prokofeva M.I."/>
            <person name="Elcheninov A.G."/>
            <person name="Klyukina A."/>
            <person name="Kublanov I.V."/>
            <person name="Frolov E.N."/>
            <person name="Podosokorskaya O.A."/>
        </authorList>
    </citation>
    <scope>NUCLEOTIDE SEQUENCE [LARGE SCALE GENOMIC DNA]</scope>
    <source>
        <strain evidence="7 8">4137-cl</strain>
    </source>
</reference>
<dbReference type="CDD" id="cd16914">
    <property type="entry name" value="EcfT"/>
    <property type="match status" value="1"/>
</dbReference>
<organism evidence="7 8">
    <name type="scientific">Anaeroselena agilis</name>
    <dbReference type="NCBI Taxonomy" id="3063788"/>
    <lineage>
        <taxon>Bacteria</taxon>
        <taxon>Bacillati</taxon>
        <taxon>Bacillota</taxon>
        <taxon>Negativicutes</taxon>
        <taxon>Acetonemataceae</taxon>
        <taxon>Anaeroselena</taxon>
    </lineage>
</organism>
<dbReference type="Proteomes" id="UP001254848">
    <property type="component" value="Unassembled WGS sequence"/>
</dbReference>
<evidence type="ECO:0000256" key="2">
    <source>
        <dbReference type="ARBA" id="ARBA00022475"/>
    </source>
</evidence>
<evidence type="ECO:0000256" key="4">
    <source>
        <dbReference type="ARBA" id="ARBA00022989"/>
    </source>
</evidence>
<comment type="caution">
    <text evidence="7">The sequence shown here is derived from an EMBL/GenBank/DDBJ whole genome shotgun (WGS) entry which is preliminary data.</text>
</comment>
<gene>
    <name evidence="7" type="primary">cbiQ</name>
    <name evidence="7" type="ORF">Q4T40_20010</name>
</gene>
<evidence type="ECO:0000256" key="3">
    <source>
        <dbReference type="ARBA" id="ARBA00022692"/>
    </source>
</evidence>
<dbReference type="PANTHER" id="PTHR43723">
    <property type="entry name" value="COBALT TRANSPORT PROTEIN CBIQ"/>
    <property type="match status" value="1"/>
</dbReference>
<feature type="transmembrane region" description="Helical" evidence="6">
    <location>
        <begin position="235"/>
        <end position="252"/>
    </location>
</feature>
<dbReference type="InterPro" id="IPR012809">
    <property type="entry name" value="ECF_CbiQ"/>
</dbReference>
<evidence type="ECO:0000313" key="8">
    <source>
        <dbReference type="Proteomes" id="UP001254848"/>
    </source>
</evidence>
<dbReference type="InterPro" id="IPR052770">
    <property type="entry name" value="Cobalt_transport_CbiQ"/>
</dbReference>
<proteinExistence type="predicted"/>
<keyword evidence="3 6" id="KW-0812">Transmembrane</keyword>
<evidence type="ECO:0000256" key="5">
    <source>
        <dbReference type="ARBA" id="ARBA00023136"/>
    </source>
</evidence>
<feature type="transmembrane region" description="Helical" evidence="6">
    <location>
        <begin position="39"/>
        <end position="59"/>
    </location>
</feature>
<comment type="subcellular location">
    <subcellularLocation>
        <location evidence="1">Cell membrane</location>
        <topology evidence="1">Multi-pass membrane protein</topology>
    </subcellularLocation>
</comment>
<evidence type="ECO:0000256" key="6">
    <source>
        <dbReference type="SAM" id="Phobius"/>
    </source>
</evidence>